<evidence type="ECO:0000259" key="1">
    <source>
        <dbReference type="Pfam" id="PF22599"/>
    </source>
</evidence>
<sequence>MKINKQSKFIIIVSALLVLLLIGCSNQEENVNIEDARIHFLDADGFVLATEYDLASGENQQNSMDSDQQELVFSFKRASKLADMTEQNLGKEIRLYLDGELIAAPRVIAKITDGKVVLTGIPNEVATEIIEAIYR</sequence>
<dbReference type="Pfam" id="PF22599">
    <property type="entry name" value="SecDF_P1_head"/>
    <property type="match status" value="1"/>
</dbReference>
<keyword evidence="3" id="KW-1185">Reference proteome</keyword>
<accession>A0A1E5G395</accession>
<feature type="domain" description="SecDF P1 head subdomain" evidence="1">
    <location>
        <begin position="67"/>
        <end position="122"/>
    </location>
</feature>
<dbReference type="AlphaFoldDB" id="A0A1E5G395"/>
<evidence type="ECO:0000313" key="3">
    <source>
        <dbReference type="Proteomes" id="UP000094296"/>
    </source>
</evidence>
<comment type="caution">
    <text evidence="2">The sequence shown here is derived from an EMBL/GenBank/DDBJ whole genome shotgun (WGS) entry which is preliminary data.</text>
</comment>
<dbReference type="STRING" id="766136.BHF68_04315"/>
<gene>
    <name evidence="2" type="ORF">BHF68_04315</name>
</gene>
<dbReference type="Gene3D" id="3.30.1360.200">
    <property type="match status" value="1"/>
</dbReference>
<dbReference type="EMBL" id="MIJE01000011">
    <property type="protein sequence ID" value="OEF97440.1"/>
    <property type="molecule type" value="Genomic_DNA"/>
</dbReference>
<proteinExistence type="predicted"/>
<name>A0A1E5G395_9FIRM</name>
<dbReference type="PROSITE" id="PS51257">
    <property type="entry name" value="PROKAR_LIPOPROTEIN"/>
    <property type="match status" value="1"/>
</dbReference>
<reference evidence="2 3" key="1">
    <citation type="submission" date="2016-09" db="EMBL/GenBank/DDBJ databases">
        <title>Draft genome sequence for the type strain of Desulfuribacillus alkaliarsenatis AHT28, an obligately anaerobic, sulfidogenic bacterium isolated from Russian soda lake sediments.</title>
        <authorList>
            <person name="Abin C.A."/>
            <person name="Hollibaugh J.T."/>
        </authorList>
    </citation>
    <scope>NUCLEOTIDE SEQUENCE [LARGE SCALE GENOMIC DNA]</scope>
    <source>
        <strain evidence="2 3">AHT28</strain>
    </source>
</reference>
<dbReference type="Proteomes" id="UP000094296">
    <property type="component" value="Unassembled WGS sequence"/>
</dbReference>
<evidence type="ECO:0000313" key="2">
    <source>
        <dbReference type="EMBL" id="OEF97440.1"/>
    </source>
</evidence>
<dbReference type="RefSeq" id="WP_069642838.1">
    <property type="nucleotide sequence ID" value="NZ_MIJE01000011.1"/>
</dbReference>
<dbReference type="InterPro" id="IPR054384">
    <property type="entry name" value="SecDF_P1_head"/>
</dbReference>
<organism evidence="2 3">
    <name type="scientific">Desulfuribacillus alkaliarsenatis</name>
    <dbReference type="NCBI Taxonomy" id="766136"/>
    <lineage>
        <taxon>Bacteria</taxon>
        <taxon>Bacillati</taxon>
        <taxon>Bacillota</taxon>
        <taxon>Desulfuribacillia</taxon>
        <taxon>Desulfuribacillales</taxon>
        <taxon>Desulfuribacillaceae</taxon>
        <taxon>Desulfuribacillus</taxon>
    </lineage>
</organism>
<protein>
    <recommendedName>
        <fullName evidence="1">SecDF P1 head subdomain domain-containing protein</fullName>
    </recommendedName>
</protein>
<dbReference type="OrthoDB" id="9805019at2"/>